<dbReference type="EMBL" id="JADCUA010000001">
    <property type="protein sequence ID" value="KAH9844165.1"/>
    <property type="molecule type" value="Genomic_DNA"/>
</dbReference>
<name>A0ABQ8KZ77_9APHY</name>
<protein>
    <submittedName>
        <fullName evidence="3">Uncharacterized protein</fullName>
    </submittedName>
</protein>
<dbReference type="Proteomes" id="UP000814176">
    <property type="component" value="Unassembled WGS sequence"/>
</dbReference>
<gene>
    <name evidence="3" type="ORF">C8Q71DRAFT_697699</name>
</gene>
<evidence type="ECO:0000313" key="3">
    <source>
        <dbReference type="EMBL" id="KAH9844165.1"/>
    </source>
</evidence>
<feature type="compositionally biased region" description="Basic and acidic residues" evidence="1">
    <location>
        <begin position="309"/>
        <end position="327"/>
    </location>
</feature>
<feature type="transmembrane region" description="Helical" evidence="2">
    <location>
        <begin position="57"/>
        <end position="81"/>
    </location>
</feature>
<evidence type="ECO:0000256" key="2">
    <source>
        <dbReference type="SAM" id="Phobius"/>
    </source>
</evidence>
<feature type="compositionally biased region" description="Low complexity" evidence="1">
    <location>
        <begin position="274"/>
        <end position="283"/>
    </location>
</feature>
<sequence>MFVRPLRSVSIAASLVGAGLNFVLAARLLGLWRSLGWESETEWEASGDVWRVDSVKIVWGLLSTYFAAASLACFVGFVGLAKTIPSFVRFYRDYSIADFAFITVSTLFVSYTSYSTPYVRTGVCEELSRHPDLMRDMVEMGLNVENCELWFDRAVVGMIGIMFILIVIRLHTLIALSKHYRYMWRDAAINKSQHTSLRQLNTDSLHRIYLLPTPTSPQSSSMAFNHYDTSSHSRSPSGNIVVYAPIPVGGMSEAEARKMNATEAWIPRRTSADAGSSPGSSSPRSHRHSRSASVHGHRRHGSNPRSTGARKDSGFSTVDEKSETGPL</sequence>
<feature type="region of interest" description="Disordered" evidence="1">
    <location>
        <begin position="216"/>
        <end position="235"/>
    </location>
</feature>
<feature type="transmembrane region" description="Helical" evidence="2">
    <location>
        <begin position="154"/>
        <end position="176"/>
    </location>
</feature>
<dbReference type="RefSeq" id="XP_047784975.1">
    <property type="nucleotide sequence ID" value="XM_047919981.1"/>
</dbReference>
<keyword evidence="4" id="KW-1185">Reference proteome</keyword>
<accession>A0ABQ8KZ77</accession>
<feature type="compositionally biased region" description="Basic residues" evidence="1">
    <location>
        <begin position="284"/>
        <end position="302"/>
    </location>
</feature>
<feature type="transmembrane region" description="Helical" evidence="2">
    <location>
        <begin position="93"/>
        <end position="111"/>
    </location>
</feature>
<proteinExistence type="predicted"/>
<evidence type="ECO:0000313" key="4">
    <source>
        <dbReference type="Proteomes" id="UP000814176"/>
    </source>
</evidence>
<comment type="caution">
    <text evidence="3">The sequence shown here is derived from an EMBL/GenBank/DDBJ whole genome shotgun (WGS) entry which is preliminary data.</text>
</comment>
<dbReference type="GeneID" id="72000713"/>
<reference evidence="3 4" key="1">
    <citation type="journal article" date="2021" name="Environ. Microbiol.">
        <title>Gene family expansions and transcriptome signatures uncover fungal adaptations to wood decay.</title>
        <authorList>
            <person name="Hage H."/>
            <person name="Miyauchi S."/>
            <person name="Viragh M."/>
            <person name="Drula E."/>
            <person name="Min B."/>
            <person name="Chaduli D."/>
            <person name="Navarro D."/>
            <person name="Favel A."/>
            <person name="Norest M."/>
            <person name="Lesage-Meessen L."/>
            <person name="Balint B."/>
            <person name="Merenyi Z."/>
            <person name="de Eugenio L."/>
            <person name="Morin E."/>
            <person name="Martinez A.T."/>
            <person name="Baldrian P."/>
            <person name="Stursova M."/>
            <person name="Martinez M.J."/>
            <person name="Novotny C."/>
            <person name="Magnuson J.K."/>
            <person name="Spatafora J.W."/>
            <person name="Maurice S."/>
            <person name="Pangilinan J."/>
            <person name="Andreopoulos W."/>
            <person name="LaButti K."/>
            <person name="Hundley H."/>
            <person name="Na H."/>
            <person name="Kuo A."/>
            <person name="Barry K."/>
            <person name="Lipzen A."/>
            <person name="Henrissat B."/>
            <person name="Riley R."/>
            <person name="Ahrendt S."/>
            <person name="Nagy L.G."/>
            <person name="Grigoriev I.V."/>
            <person name="Martin F."/>
            <person name="Rosso M.N."/>
        </authorList>
    </citation>
    <scope>NUCLEOTIDE SEQUENCE [LARGE SCALE GENOMIC DNA]</scope>
    <source>
        <strain evidence="3 4">CIRM-BRFM 1785</strain>
    </source>
</reference>
<evidence type="ECO:0000256" key="1">
    <source>
        <dbReference type="SAM" id="MobiDB-lite"/>
    </source>
</evidence>
<organism evidence="3 4">
    <name type="scientific">Rhodofomes roseus</name>
    <dbReference type="NCBI Taxonomy" id="34475"/>
    <lineage>
        <taxon>Eukaryota</taxon>
        <taxon>Fungi</taxon>
        <taxon>Dikarya</taxon>
        <taxon>Basidiomycota</taxon>
        <taxon>Agaricomycotina</taxon>
        <taxon>Agaricomycetes</taxon>
        <taxon>Polyporales</taxon>
        <taxon>Rhodofomes</taxon>
    </lineage>
</organism>
<keyword evidence="2" id="KW-1133">Transmembrane helix</keyword>
<keyword evidence="2" id="KW-0472">Membrane</keyword>
<keyword evidence="2" id="KW-0812">Transmembrane</keyword>
<feature type="region of interest" description="Disordered" evidence="1">
    <location>
        <begin position="264"/>
        <end position="327"/>
    </location>
</feature>